<gene>
    <name evidence="1" type="ORF">IW261DRAFT_1572521</name>
</gene>
<accession>A0AA39NSY1</accession>
<organism evidence="1 2">
    <name type="scientific">Armillaria novae-zelandiae</name>
    <dbReference type="NCBI Taxonomy" id="153914"/>
    <lineage>
        <taxon>Eukaryota</taxon>
        <taxon>Fungi</taxon>
        <taxon>Dikarya</taxon>
        <taxon>Basidiomycota</taxon>
        <taxon>Agaricomycotina</taxon>
        <taxon>Agaricomycetes</taxon>
        <taxon>Agaricomycetidae</taxon>
        <taxon>Agaricales</taxon>
        <taxon>Marasmiineae</taxon>
        <taxon>Physalacriaceae</taxon>
        <taxon>Armillaria</taxon>
    </lineage>
</organism>
<dbReference type="AlphaFoldDB" id="A0AA39NSY1"/>
<dbReference type="Proteomes" id="UP001175227">
    <property type="component" value="Unassembled WGS sequence"/>
</dbReference>
<reference evidence="1" key="1">
    <citation type="submission" date="2023-06" db="EMBL/GenBank/DDBJ databases">
        <authorList>
            <consortium name="Lawrence Berkeley National Laboratory"/>
            <person name="Ahrendt S."/>
            <person name="Sahu N."/>
            <person name="Indic B."/>
            <person name="Wong-Bajracharya J."/>
            <person name="Merenyi Z."/>
            <person name="Ke H.-M."/>
            <person name="Monk M."/>
            <person name="Kocsube S."/>
            <person name="Drula E."/>
            <person name="Lipzen A."/>
            <person name="Balint B."/>
            <person name="Henrissat B."/>
            <person name="Andreopoulos B."/>
            <person name="Martin F.M."/>
            <person name="Harder C.B."/>
            <person name="Rigling D."/>
            <person name="Ford K.L."/>
            <person name="Foster G.D."/>
            <person name="Pangilinan J."/>
            <person name="Papanicolaou A."/>
            <person name="Barry K."/>
            <person name="LaButti K."/>
            <person name="Viragh M."/>
            <person name="Koriabine M."/>
            <person name="Yan M."/>
            <person name="Riley R."/>
            <person name="Champramary S."/>
            <person name="Plett K.L."/>
            <person name="Tsai I.J."/>
            <person name="Slot J."/>
            <person name="Sipos G."/>
            <person name="Plett J."/>
            <person name="Nagy L.G."/>
            <person name="Grigoriev I.V."/>
        </authorList>
    </citation>
    <scope>NUCLEOTIDE SEQUENCE</scope>
    <source>
        <strain evidence="1">ICMP 16352</strain>
    </source>
</reference>
<evidence type="ECO:0000313" key="2">
    <source>
        <dbReference type="Proteomes" id="UP001175227"/>
    </source>
</evidence>
<name>A0AA39NSY1_9AGAR</name>
<protein>
    <submittedName>
        <fullName evidence="1">Uncharacterized protein</fullName>
    </submittedName>
</protein>
<dbReference type="EMBL" id="JAUEPR010000056">
    <property type="protein sequence ID" value="KAK0471004.1"/>
    <property type="molecule type" value="Genomic_DNA"/>
</dbReference>
<proteinExistence type="predicted"/>
<keyword evidence="2" id="KW-1185">Reference proteome</keyword>
<comment type="caution">
    <text evidence="1">The sequence shown here is derived from an EMBL/GenBank/DDBJ whole genome shotgun (WGS) entry which is preliminary data.</text>
</comment>
<sequence length="88" mass="9877">MHSVHNLPYHAVAVPLTIPPSQAHELGLKNPDYIASGFFHNHQEELRADLESHLSGIHDSYAWMDQRIEQSVALAFDSMLNWGMVGQA</sequence>
<evidence type="ECO:0000313" key="1">
    <source>
        <dbReference type="EMBL" id="KAK0471004.1"/>
    </source>
</evidence>